<dbReference type="InterPro" id="IPR052034">
    <property type="entry name" value="NasD-like"/>
</dbReference>
<dbReference type="GO" id="GO:0046872">
    <property type="term" value="F:metal ion binding"/>
    <property type="evidence" value="ECO:0007669"/>
    <property type="project" value="UniProtKB-KW"/>
</dbReference>
<feature type="region of interest" description="Disordered" evidence="17">
    <location>
        <begin position="878"/>
        <end position="900"/>
    </location>
</feature>
<comment type="similarity">
    <text evidence="5">Belongs to the nitrite and sulfite reductase 4Fe-4S domain family.</text>
</comment>
<accession>G4ZZY1</accession>
<proteinExistence type="inferred from homology"/>
<dbReference type="InterPro" id="IPR006067">
    <property type="entry name" value="NO2/SO3_Rdtase_4Fe4S_dom"/>
</dbReference>
<evidence type="ECO:0000313" key="20">
    <source>
        <dbReference type="Proteomes" id="UP000002640"/>
    </source>
</evidence>
<evidence type="ECO:0000256" key="6">
    <source>
        <dbReference type="ARBA" id="ARBA00022485"/>
    </source>
</evidence>
<dbReference type="GO" id="GO:0051537">
    <property type="term" value="F:2 iron, 2 sulfur cluster binding"/>
    <property type="evidence" value="ECO:0007669"/>
    <property type="project" value="UniProtKB-KW"/>
</dbReference>
<dbReference type="InterPro" id="IPR041575">
    <property type="entry name" value="Rubredoxin_C"/>
</dbReference>
<gene>
    <name evidence="19" type="ORF">PHYSODRAFT_317690</name>
</gene>
<dbReference type="SUPFAM" id="SSF51905">
    <property type="entry name" value="FAD/NAD(P)-binding domain"/>
    <property type="match status" value="2"/>
</dbReference>
<dbReference type="InterPro" id="IPR012744">
    <property type="entry name" value="Nitri_red_NirB"/>
</dbReference>
<dbReference type="SUPFAM" id="SSF56014">
    <property type="entry name" value="Nitrite and sulphite reductase 4Fe-4S domain-like"/>
    <property type="match status" value="1"/>
</dbReference>
<dbReference type="PROSITE" id="PS51296">
    <property type="entry name" value="RIESKE"/>
    <property type="match status" value="1"/>
</dbReference>
<dbReference type="Gene3D" id="3.30.390.30">
    <property type="match status" value="1"/>
</dbReference>
<evidence type="ECO:0000256" key="10">
    <source>
        <dbReference type="ARBA" id="ARBA00022723"/>
    </source>
</evidence>
<dbReference type="InterPro" id="IPR007419">
    <property type="entry name" value="BFD-like_2Fe2S-bd_dom"/>
</dbReference>
<dbReference type="KEGG" id="psoj:PHYSODRAFT_317690"/>
<dbReference type="InterPro" id="IPR045854">
    <property type="entry name" value="NO2/SO3_Rdtase_4Fe4S_sf"/>
</dbReference>
<keyword evidence="8" id="KW-0285">Flavoprotein</keyword>
<dbReference type="NCBIfam" id="NF011565">
    <property type="entry name" value="PRK14989.1"/>
    <property type="match status" value="1"/>
</dbReference>
<evidence type="ECO:0000256" key="12">
    <source>
        <dbReference type="ARBA" id="ARBA00023002"/>
    </source>
</evidence>
<dbReference type="NCBIfam" id="TIGR02374">
    <property type="entry name" value="nitri_red_nirB"/>
    <property type="match status" value="1"/>
</dbReference>
<keyword evidence="14" id="KW-0411">Iron-sulfur</keyword>
<dbReference type="CDD" id="cd19944">
    <property type="entry name" value="NirB_Fer2_BFD-like_2"/>
    <property type="match status" value="1"/>
</dbReference>
<dbReference type="InterPro" id="IPR041854">
    <property type="entry name" value="BFD-like_2Fe2S-bd_dom_sf"/>
</dbReference>
<dbReference type="AlphaFoldDB" id="G4ZZY1"/>
<evidence type="ECO:0000256" key="4">
    <source>
        <dbReference type="ARBA" id="ARBA00005096"/>
    </source>
</evidence>
<dbReference type="Pfam" id="PF18267">
    <property type="entry name" value="Rubredoxin_C"/>
    <property type="match status" value="1"/>
</dbReference>
<evidence type="ECO:0000256" key="9">
    <source>
        <dbReference type="ARBA" id="ARBA00022714"/>
    </source>
</evidence>
<keyword evidence="11" id="KW-0274">FAD</keyword>
<dbReference type="Proteomes" id="UP000002640">
    <property type="component" value="Unassembled WGS sequence"/>
</dbReference>
<evidence type="ECO:0000256" key="16">
    <source>
        <dbReference type="ARBA" id="ARBA00034078"/>
    </source>
</evidence>
<comment type="cofactor">
    <cofactor evidence="1">
        <name>siroheme</name>
        <dbReference type="ChEBI" id="CHEBI:60052"/>
    </cofactor>
</comment>
<dbReference type="GO" id="GO:0042128">
    <property type="term" value="P:nitrate assimilation"/>
    <property type="evidence" value="ECO:0007669"/>
    <property type="project" value="UniProtKB-UniPathway"/>
</dbReference>
<dbReference type="InterPro" id="IPR036922">
    <property type="entry name" value="Rieske_2Fe-2S_sf"/>
</dbReference>
<evidence type="ECO:0000256" key="3">
    <source>
        <dbReference type="ARBA" id="ARBA00001974"/>
    </source>
</evidence>
<dbReference type="STRING" id="1094619.G4ZZY1"/>
<dbReference type="GeneID" id="20644110"/>
<keyword evidence="13" id="KW-0408">Iron</keyword>
<dbReference type="NCBIfam" id="TIGR02378">
    <property type="entry name" value="nirD_assim_sml"/>
    <property type="match status" value="1"/>
</dbReference>
<dbReference type="GO" id="GO:0050660">
    <property type="term" value="F:flavin adenine dinucleotide binding"/>
    <property type="evidence" value="ECO:0007669"/>
    <property type="project" value="InterPro"/>
</dbReference>
<dbReference type="GO" id="GO:0051539">
    <property type="term" value="F:4 iron, 4 sulfur cluster binding"/>
    <property type="evidence" value="ECO:0007669"/>
    <property type="project" value="UniProtKB-KW"/>
</dbReference>
<evidence type="ECO:0000256" key="2">
    <source>
        <dbReference type="ARBA" id="ARBA00001966"/>
    </source>
</evidence>
<dbReference type="CDD" id="cd19943">
    <property type="entry name" value="NirB_Fer2_BFD-like_1"/>
    <property type="match status" value="1"/>
</dbReference>
<sequence length="1057" mass="115599">MADAVPTKKEVVVVVGNGMVGHRFLERLRKYDTSKRYALVSIGEEPIQHYNRMLLTEYFEHLSIDKLKLAPPNWYAENEVDLLTNAQVLAIDTANKKVLCQRLGDENASKGELQFEVPYNRVVIATGASALVPRLPGTSLRGVFVYRSIADLNNIIAHGEQQAKLEAAGGPKKYALVVGGGLLGLEAAKAVHDLKVAVRVINRGTQLMSRQLDADGAKVLHNEIVNKFGIDVLYDKSTQEILGSEENGVEAVQFTNGERFDDVCMIIFATGIKPRDELAHSSGLELAKRGGILINDYLECSAPSVYALGECISHRNFTYGLVAPGYEMADTLAKNFTCRSPEDRIAFPGGDVSTKLKLMGMEVGSFGDYFPEFIKEPFEALTYNNPLEKVYKKLFFSADGKKLLGGILVGDTSDFVRLSLMYKQKDTKPLEDPPNEILLGKRGGGDGNSVLDLPDEAQVCSCNNVSKGDICKAIKEKKLTKLGDVKKVCNVGTGCGGCIPMVKDILEAELAAAGTAVDKSLCEHFAYSRQELYQIIQVEQYSTFAEVLAKHGRKQHDPRSYGCEICKPTVASILASLQNGHILKGDRAPLQDSNDRFLANLQKSGQFSVVPRVAGGEITPDKLIVLGQVAKKFDLYTKITGGQRVDLFGAQKQGLPEIWRMLVEAGFESGHAYGKSLRTVKSCVGTTWCRYGQQDSVGFAIFLENRYRGIRSPHKLKGGVSGCTRECAEARGKDFGCIATDTGYNVYVGGNGGTNPRHATLLASDVPQDLAVKYLDRYIMYYIMTADRLQRTSKWLDTLEGGIEQLRRVVMQDSLGICATLEKQMSYLVGTYECEWKKVIESPELMAQFAQFKNTSETQKEVQMHTVRDQRMPTTFVAKAKSGSSSPTGIESSSPASSSSILADLDDTEWVSFGSKDLFDANGGGAVLYGESQLAIFNIVESCNGIEKVSWFATQNMCPFDHSFVLAQGIVGDLDGRPKVACPMHKRNYDLADGCCLSGDDLRLQTFEAKEEDGTIYVLLPPTDVVDARLATSKFVAQEGGSPAPPEVAAAPVTLDW</sequence>
<keyword evidence="15" id="KW-0534">Nitrate assimilation</keyword>
<dbReference type="Pfam" id="PF13806">
    <property type="entry name" value="Rieske_2"/>
    <property type="match status" value="1"/>
</dbReference>
<keyword evidence="9" id="KW-0001">2Fe-2S</keyword>
<dbReference type="GO" id="GO:0008942">
    <property type="term" value="F:nitrite reductase [NAD(P)H] activity"/>
    <property type="evidence" value="ECO:0007669"/>
    <property type="project" value="InterPro"/>
</dbReference>
<evidence type="ECO:0000256" key="1">
    <source>
        <dbReference type="ARBA" id="ARBA00001929"/>
    </source>
</evidence>
<name>G4ZZY1_PHYSP</name>
<evidence type="ECO:0000259" key="18">
    <source>
        <dbReference type="PROSITE" id="PS51296"/>
    </source>
</evidence>
<keyword evidence="6" id="KW-0004">4Fe-4S</keyword>
<keyword evidence="10" id="KW-0479">Metal-binding</keyword>
<dbReference type="Pfam" id="PF04324">
    <property type="entry name" value="Fer2_BFD"/>
    <property type="match status" value="1"/>
</dbReference>
<dbReference type="SUPFAM" id="SSF50022">
    <property type="entry name" value="ISP domain"/>
    <property type="match status" value="1"/>
</dbReference>
<dbReference type="OMA" id="MWGGVTN"/>
<dbReference type="Gene3D" id="2.102.10.10">
    <property type="entry name" value="Rieske [2Fe-2S] iron-sulphur domain"/>
    <property type="match status" value="1"/>
</dbReference>
<dbReference type="InterPro" id="IPR036136">
    <property type="entry name" value="Nit/Sulf_reduc_fer-like_dom_sf"/>
</dbReference>
<dbReference type="Pfam" id="PF01077">
    <property type="entry name" value="NIR_SIR"/>
    <property type="match status" value="1"/>
</dbReference>
<dbReference type="Pfam" id="PF07992">
    <property type="entry name" value="Pyr_redox_2"/>
    <property type="match status" value="1"/>
</dbReference>
<evidence type="ECO:0000256" key="8">
    <source>
        <dbReference type="ARBA" id="ARBA00022630"/>
    </source>
</evidence>
<dbReference type="InterPro" id="IPR016156">
    <property type="entry name" value="FAD/NAD-linked_Rdtase_dimer_sf"/>
</dbReference>
<dbReference type="SMR" id="G4ZZY1"/>
<dbReference type="InParanoid" id="G4ZZY1"/>
<dbReference type="RefSeq" id="XP_009533168.1">
    <property type="nucleotide sequence ID" value="XM_009534873.1"/>
</dbReference>
<evidence type="ECO:0000256" key="11">
    <source>
        <dbReference type="ARBA" id="ARBA00022827"/>
    </source>
</evidence>
<organism evidence="19 20">
    <name type="scientific">Phytophthora sojae (strain P6497)</name>
    <name type="common">Soybean stem and root rot agent</name>
    <name type="synonym">Phytophthora megasperma f. sp. glycines</name>
    <dbReference type="NCBI Taxonomy" id="1094619"/>
    <lineage>
        <taxon>Eukaryota</taxon>
        <taxon>Sar</taxon>
        <taxon>Stramenopiles</taxon>
        <taxon>Oomycota</taxon>
        <taxon>Peronosporomycetes</taxon>
        <taxon>Peronosporales</taxon>
        <taxon>Peronosporaceae</taxon>
        <taxon>Phytophthora</taxon>
    </lineage>
</organism>
<comment type="cofactor">
    <cofactor evidence="2">
        <name>[4Fe-4S] cluster</name>
        <dbReference type="ChEBI" id="CHEBI:49883"/>
    </cofactor>
</comment>
<evidence type="ECO:0000256" key="15">
    <source>
        <dbReference type="ARBA" id="ARBA00023063"/>
    </source>
</evidence>
<dbReference type="SUPFAM" id="SSF55124">
    <property type="entry name" value="Nitrite/Sulfite reductase N-terminal domain-like"/>
    <property type="match status" value="1"/>
</dbReference>
<dbReference type="Gene3D" id="1.10.10.1100">
    <property type="entry name" value="BFD-like [2Fe-2S]-binding domain"/>
    <property type="match status" value="1"/>
</dbReference>
<feature type="domain" description="Rieske" evidence="18">
    <location>
        <begin position="910"/>
        <end position="1018"/>
    </location>
</feature>
<dbReference type="GO" id="GO:0020037">
    <property type="term" value="F:heme binding"/>
    <property type="evidence" value="ECO:0007669"/>
    <property type="project" value="InterPro"/>
</dbReference>
<keyword evidence="7" id="KW-0349">Heme</keyword>
<comment type="cofactor">
    <cofactor evidence="16">
        <name>[2Fe-2S] cluster</name>
        <dbReference type="ChEBI" id="CHEBI:190135"/>
    </cofactor>
</comment>
<dbReference type="PANTHER" id="PTHR43809">
    <property type="entry name" value="NITRITE REDUCTASE (NADH) LARGE SUBUNIT"/>
    <property type="match status" value="1"/>
</dbReference>
<evidence type="ECO:0000313" key="19">
    <source>
        <dbReference type="EMBL" id="EGZ10423.1"/>
    </source>
</evidence>
<dbReference type="InterPro" id="IPR006066">
    <property type="entry name" value="NO2/SO3_Rdtase_FeS/sirohaem_BS"/>
</dbReference>
<comment type="pathway">
    <text evidence="4">Nitrogen metabolism; nitrate reduction (assimilation).</text>
</comment>
<dbReference type="InterPro" id="IPR036188">
    <property type="entry name" value="FAD/NAD-bd_sf"/>
</dbReference>
<evidence type="ECO:0000256" key="17">
    <source>
        <dbReference type="SAM" id="MobiDB-lite"/>
    </source>
</evidence>
<keyword evidence="20" id="KW-1185">Reference proteome</keyword>
<dbReference type="InterPro" id="IPR017941">
    <property type="entry name" value="Rieske_2Fe-2S"/>
</dbReference>
<dbReference type="InterPro" id="IPR023753">
    <property type="entry name" value="FAD/NAD-binding_dom"/>
</dbReference>
<dbReference type="Pfam" id="PF03460">
    <property type="entry name" value="NIR_SIR_ferr"/>
    <property type="match status" value="1"/>
</dbReference>
<dbReference type="PANTHER" id="PTHR43809:SF1">
    <property type="entry name" value="NITRITE REDUCTASE (NADH) LARGE SUBUNIT"/>
    <property type="match status" value="1"/>
</dbReference>
<dbReference type="UniPathway" id="UPA00653"/>
<protein>
    <recommendedName>
        <fullName evidence="18">Rieske domain-containing protein</fullName>
    </recommendedName>
</protein>
<dbReference type="GO" id="GO:0050661">
    <property type="term" value="F:NADP binding"/>
    <property type="evidence" value="ECO:0007669"/>
    <property type="project" value="InterPro"/>
</dbReference>
<dbReference type="EMBL" id="JH159158">
    <property type="protein sequence ID" value="EGZ10423.1"/>
    <property type="molecule type" value="Genomic_DNA"/>
</dbReference>
<dbReference type="CDD" id="cd03529">
    <property type="entry name" value="Rieske_NirD"/>
    <property type="match status" value="1"/>
</dbReference>
<dbReference type="Gene3D" id="3.30.413.10">
    <property type="entry name" value="Sulfite Reductase Hemoprotein, domain 1"/>
    <property type="match status" value="1"/>
</dbReference>
<feature type="compositionally biased region" description="Low complexity" evidence="17">
    <location>
        <begin position="882"/>
        <end position="900"/>
    </location>
</feature>
<dbReference type="InterPro" id="IPR005117">
    <property type="entry name" value="NiRdtase/SiRdtase_haem-b_fer"/>
</dbReference>
<evidence type="ECO:0000256" key="13">
    <source>
        <dbReference type="ARBA" id="ARBA00023004"/>
    </source>
</evidence>
<dbReference type="PRINTS" id="PR00397">
    <property type="entry name" value="SIROHAEM"/>
</dbReference>
<dbReference type="Gene3D" id="3.50.50.60">
    <property type="entry name" value="FAD/NAD(P)-binding domain"/>
    <property type="match status" value="2"/>
</dbReference>
<dbReference type="InterPro" id="IPR012748">
    <property type="entry name" value="Rieske-like_NirD"/>
</dbReference>
<dbReference type="FunFam" id="3.30.413.10:FF:000007">
    <property type="entry name" value="Nitrite reductase [NAD(P)H] large subunit"/>
    <property type="match status" value="1"/>
</dbReference>
<evidence type="ECO:0000256" key="5">
    <source>
        <dbReference type="ARBA" id="ARBA00010429"/>
    </source>
</evidence>
<reference evidence="19 20" key="1">
    <citation type="journal article" date="2006" name="Science">
        <title>Phytophthora genome sequences uncover evolutionary origins and mechanisms of pathogenesis.</title>
        <authorList>
            <person name="Tyler B.M."/>
            <person name="Tripathy S."/>
            <person name="Zhang X."/>
            <person name="Dehal P."/>
            <person name="Jiang R.H."/>
            <person name="Aerts A."/>
            <person name="Arredondo F.D."/>
            <person name="Baxter L."/>
            <person name="Bensasson D."/>
            <person name="Beynon J.L."/>
            <person name="Chapman J."/>
            <person name="Damasceno C.M."/>
            <person name="Dorrance A.E."/>
            <person name="Dou D."/>
            <person name="Dickerman A.W."/>
            <person name="Dubchak I.L."/>
            <person name="Garbelotto M."/>
            <person name="Gijzen M."/>
            <person name="Gordon S.G."/>
            <person name="Govers F."/>
            <person name="Grunwald N.J."/>
            <person name="Huang W."/>
            <person name="Ivors K.L."/>
            <person name="Jones R.W."/>
            <person name="Kamoun S."/>
            <person name="Krampis K."/>
            <person name="Lamour K.H."/>
            <person name="Lee M.K."/>
            <person name="McDonald W.H."/>
            <person name="Medina M."/>
            <person name="Meijer H.J."/>
            <person name="Nordberg E.K."/>
            <person name="Maclean D.J."/>
            <person name="Ospina-Giraldo M.D."/>
            <person name="Morris P.F."/>
            <person name="Phuntumart V."/>
            <person name="Putnam N.H."/>
            <person name="Rash S."/>
            <person name="Rose J.K."/>
            <person name="Sakihama Y."/>
            <person name="Salamov A.A."/>
            <person name="Savidor A."/>
            <person name="Scheuring C.F."/>
            <person name="Smith B.M."/>
            <person name="Sobral B.W."/>
            <person name="Terry A."/>
            <person name="Torto-Alalibo T.A."/>
            <person name="Win J."/>
            <person name="Xu Z."/>
            <person name="Zhang H."/>
            <person name="Grigoriev I.V."/>
            <person name="Rokhsar D.S."/>
            <person name="Boore J.L."/>
        </authorList>
    </citation>
    <scope>NUCLEOTIDE SEQUENCE [LARGE SCALE GENOMIC DNA]</scope>
    <source>
        <strain evidence="19 20">P6497</strain>
    </source>
</reference>
<keyword evidence="12" id="KW-0560">Oxidoreductase</keyword>
<comment type="cofactor">
    <cofactor evidence="3">
        <name>FAD</name>
        <dbReference type="ChEBI" id="CHEBI:57692"/>
    </cofactor>
</comment>
<dbReference type="PRINTS" id="PR00368">
    <property type="entry name" value="FADPNR"/>
</dbReference>
<evidence type="ECO:0000256" key="7">
    <source>
        <dbReference type="ARBA" id="ARBA00022617"/>
    </source>
</evidence>
<evidence type="ECO:0000256" key="14">
    <source>
        <dbReference type="ARBA" id="ARBA00023014"/>
    </source>
</evidence>